<keyword evidence="3" id="KW-0862">Zinc</keyword>
<name>A0A3M6TE75_POCDA</name>
<dbReference type="STRING" id="46731.A0A3M6TE75"/>
<dbReference type="GO" id="GO:0046872">
    <property type="term" value="F:metal ion binding"/>
    <property type="evidence" value="ECO:0007669"/>
    <property type="project" value="UniProtKB-KW"/>
</dbReference>
<dbReference type="InterPro" id="IPR008978">
    <property type="entry name" value="HSP20-like_chaperone"/>
</dbReference>
<proteinExistence type="predicted"/>
<dbReference type="PROSITE" id="PS51203">
    <property type="entry name" value="CS"/>
    <property type="match status" value="1"/>
</dbReference>
<organism evidence="7 8">
    <name type="scientific">Pocillopora damicornis</name>
    <name type="common">Cauliflower coral</name>
    <name type="synonym">Millepora damicornis</name>
    <dbReference type="NCBI Taxonomy" id="46731"/>
    <lineage>
        <taxon>Eukaryota</taxon>
        <taxon>Metazoa</taxon>
        <taxon>Cnidaria</taxon>
        <taxon>Anthozoa</taxon>
        <taxon>Hexacorallia</taxon>
        <taxon>Scleractinia</taxon>
        <taxon>Astrocoeniina</taxon>
        <taxon>Pocilloporidae</taxon>
        <taxon>Pocillopora</taxon>
    </lineage>
</organism>
<keyword evidence="2" id="KW-0677">Repeat</keyword>
<dbReference type="InterPro" id="IPR039790">
    <property type="entry name" value="CHRD1"/>
</dbReference>
<evidence type="ECO:0000313" key="7">
    <source>
        <dbReference type="EMBL" id="RMX39686.1"/>
    </source>
</evidence>
<dbReference type="OMA" id="KHRWVAK"/>
<evidence type="ECO:0008006" key="9">
    <source>
        <dbReference type="Google" id="ProtNLM"/>
    </source>
</evidence>
<feature type="domain" description="CHORD" evidence="6">
    <location>
        <begin position="9"/>
        <end position="68"/>
    </location>
</feature>
<keyword evidence="8" id="KW-1185">Reference proteome</keyword>
<evidence type="ECO:0000256" key="3">
    <source>
        <dbReference type="ARBA" id="ARBA00022833"/>
    </source>
</evidence>
<evidence type="ECO:0000259" key="6">
    <source>
        <dbReference type="PROSITE" id="PS51401"/>
    </source>
</evidence>
<dbReference type="PANTHER" id="PTHR46983:SF3">
    <property type="entry name" value="CHPADIPLOID STATE MAINTENANCE PROTEIN CHPA"/>
    <property type="match status" value="1"/>
</dbReference>
<sequence>MSTDQLLLCYNKGCGKQFKDDENGEDVCLHHPGCPVFHDALKGWSCCKRRVTDFTEFLNIKGCTKSCHSNVKPPEPEKPNKDDKALGLDEVIKVEPPKRKPIPTEPAERPSDDLPKIKLKMTVADSLKKALVKLKEQEKDKPGVCECSETDGGIKPGTTCKNSGCTTSYIDESTNDDKCWHHYGVPVFHEGYKFWTCCRKRTTDFDEFLKQEGCTSGSHRWELTEEEKEKRVLCRYDWYKMGNFIVISVFAKLSDPQQTFVEANKTVVKAHVVFGGSNIFELQLNLHGVIIPEKSSVMLSQTKVEIKLRKEDIGNWPSLELKKSTEEIPAKTEESK</sequence>
<dbReference type="OrthoDB" id="10261079at2759"/>
<feature type="domain" description="CHORD" evidence="6">
    <location>
        <begin position="160"/>
        <end position="219"/>
    </location>
</feature>
<evidence type="ECO:0000256" key="1">
    <source>
        <dbReference type="ARBA" id="ARBA00022723"/>
    </source>
</evidence>
<gene>
    <name evidence="7" type="ORF">pdam_00008076</name>
</gene>
<dbReference type="Pfam" id="PF04969">
    <property type="entry name" value="CS"/>
    <property type="match status" value="1"/>
</dbReference>
<evidence type="ECO:0000256" key="2">
    <source>
        <dbReference type="ARBA" id="ARBA00022737"/>
    </source>
</evidence>
<protein>
    <recommendedName>
        <fullName evidence="9">CS domain-containing protein</fullName>
    </recommendedName>
</protein>
<comment type="caution">
    <text evidence="7">The sequence shown here is derived from an EMBL/GenBank/DDBJ whole genome shotgun (WGS) entry which is preliminary data.</text>
</comment>
<dbReference type="InterPro" id="IPR007052">
    <property type="entry name" value="CS_dom"/>
</dbReference>
<dbReference type="AlphaFoldDB" id="A0A3M6TE75"/>
<evidence type="ECO:0000256" key="4">
    <source>
        <dbReference type="SAM" id="MobiDB-lite"/>
    </source>
</evidence>
<dbReference type="PROSITE" id="PS51401">
    <property type="entry name" value="CHORD"/>
    <property type="match status" value="2"/>
</dbReference>
<dbReference type="SUPFAM" id="SSF49764">
    <property type="entry name" value="HSP20-like chaperones"/>
    <property type="match status" value="1"/>
</dbReference>
<accession>A0A3M6TE75</accession>
<dbReference type="PANTHER" id="PTHR46983">
    <property type="entry name" value="CYSTEINE AND HISTIDINE-RICH DOMAIN-CONTAINING PROTEIN 1"/>
    <property type="match status" value="1"/>
</dbReference>
<feature type="compositionally biased region" description="Basic and acidic residues" evidence="4">
    <location>
        <begin position="74"/>
        <end position="98"/>
    </location>
</feature>
<feature type="domain" description="CS" evidence="5">
    <location>
        <begin position="231"/>
        <end position="320"/>
    </location>
</feature>
<dbReference type="Gene3D" id="4.10.1130.20">
    <property type="match status" value="2"/>
</dbReference>
<dbReference type="Pfam" id="PF04968">
    <property type="entry name" value="CHORD"/>
    <property type="match status" value="2"/>
</dbReference>
<dbReference type="Proteomes" id="UP000275408">
    <property type="component" value="Unassembled WGS sequence"/>
</dbReference>
<dbReference type="InterPro" id="IPR007051">
    <property type="entry name" value="CHORD_dom"/>
</dbReference>
<dbReference type="EMBL" id="RCHS01003789">
    <property type="protein sequence ID" value="RMX39686.1"/>
    <property type="molecule type" value="Genomic_DNA"/>
</dbReference>
<feature type="region of interest" description="Disordered" evidence="4">
    <location>
        <begin position="68"/>
        <end position="112"/>
    </location>
</feature>
<reference evidence="7 8" key="1">
    <citation type="journal article" date="2018" name="Sci. Rep.">
        <title>Comparative analysis of the Pocillopora damicornis genome highlights role of immune system in coral evolution.</title>
        <authorList>
            <person name="Cunning R."/>
            <person name="Bay R.A."/>
            <person name="Gillette P."/>
            <person name="Baker A.C."/>
            <person name="Traylor-Knowles N."/>
        </authorList>
    </citation>
    <scope>NUCLEOTIDE SEQUENCE [LARGE SCALE GENOMIC DNA]</scope>
    <source>
        <strain evidence="7">RSMAS</strain>
        <tissue evidence="7">Whole animal</tissue>
    </source>
</reference>
<evidence type="ECO:0000259" key="5">
    <source>
        <dbReference type="PROSITE" id="PS51203"/>
    </source>
</evidence>
<evidence type="ECO:0000313" key="8">
    <source>
        <dbReference type="Proteomes" id="UP000275408"/>
    </source>
</evidence>
<dbReference type="Gene3D" id="2.60.40.790">
    <property type="match status" value="1"/>
</dbReference>
<keyword evidence="1" id="KW-0479">Metal-binding</keyword>